<dbReference type="EMBL" id="BSOH01000023">
    <property type="protein sequence ID" value="GLR19020.1"/>
    <property type="molecule type" value="Genomic_DNA"/>
</dbReference>
<name>A0AA37WHQ8_9BACT</name>
<proteinExistence type="predicted"/>
<accession>A0AA37WHQ8</accession>
<reference evidence="1" key="1">
    <citation type="journal article" date="2014" name="Int. J. Syst. Evol. Microbiol.">
        <title>Complete genome sequence of Corynebacterium casei LMG S-19264T (=DSM 44701T), isolated from a smear-ripened cheese.</title>
        <authorList>
            <consortium name="US DOE Joint Genome Institute (JGI-PGF)"/>
            <person name="Walter F."/>
            <person name="Albersmeier A."/>
            <person name="Kalinowski J."/>
            <person name="Ruckert C."/>
        </authorList>
    </citation>
    <scope>NUCLEOTIDE SEQUENCE</scope>
    <source>
        <strain evidence="1">NBRC 108769</strain>
    </source>
</reference>
<dbReference type="RefSeq" id="WP_235292965.1">
    <property type="nucleotide sequence ID" value="NZ_BSOH01000023.1"/>
</dbReference>
<keyword evidence="2" id="KW-1185">Reference proteome</keyword>
<gene>
    <name evidence="1" type="ORF">GCM10007940_36360</name>
</gene>
<reference evidence="1" key="2">
    <citation type="submission" date="2023-01" db="EMBL/GenBank/DDBJ databases">
        <title>Draft genome sequence of Portibacter lacus strain NBRC 108769.</title>
        <authorList>
            <person name="Sun Q."/>
            <person name="Mori K."/>
        </authorList>
    </citation>
    <scope>NUCLEOTIDE SEQUENCE</scope>
    <source>
        <strain evidence="1">NBRC 108769</strain>
    </source>
</reference>
<dbReference type="InterPro" id="IPR029063">
    <property type="entry name" value="SAM-dependent_MTases_sf"/>
</dbReference>
<organism evidence="1 2">
    <name type="scientific">Portibacter lacus</name>
    <dbReference type="NCBI Taxonomy" id="1099794"/>
    <lineage>
        <taxon>Bacteria</taxon>
        <taxon>Pseudomonadati</taxon>
        <taxon>Bacteroidota</taxon>
        <taxon>Saprospiria</taxon>
        <taxon>Saprospirales</taxon>
        <taxon>Haliscomenobacteraceae</taxon>
        <taxon>Portibacter</taxon>
    </lineage>
</organism>
<dbReference type="Pfam" id="PF13578">
    <property type="entry name" value="Methyltransf_24"/>
    <property type="match status" value="1"/>
</dbReference>
<dbReference type="Proteomes" id="UP001156666">
    <property type="component" value="Unassembled WGS sequence"/>
</dbReference>
<comment type="caution">
    <text evidence="1">The sequence shown here is derived from an EMBL/GenBank/DDBJ whole genome shotgun (WGS) entry which is preliminary data.</text>
</comment>
<dbReference type="SUPFAM" id="SSF53335">
    <property type="entry name" value="S-adenosyl-L-methionine-dependent methyltransferases"/>
    <property type="match status" value="1"/>
</dbReference>
<evidence type="ECO:0000313" key="1">
    <source>
        <dbReference type="EMBL" id="GLR19020.1"/>
    </source>
</evidence>
<protein>
    <recommendedName>
        <fullName evidence="3">Methyltransferase</fullName>
    </recommendedName>
</protein>
<dbReference type="Gene3D" id="3.40.50.150">
    <property type="entry name" value="Vaccinia Virus protein VP39"/>
    <property type="match status" value="1"/>
</dbReference>
<evidence type="ECO:0008006" key="3">
    <source>
        <dbReference type="Google" id="ProtNLM"/>
    </source>
</evidence>
<evidence type="ECO:0000313" key="2">
    <source>
        <dbReference type="Proteomes" id="UP001156666"/>
    </source>
</evidence>
<dbReference type="AlphaFoldDB" id="A0AA37WHQ8"/>
<sequence>MKFENIHKRVKNVPFISKTNAKSLYEFIITNKPTNILELGIAHGTASCYIAAALDEIGNGKLTCVDLIEVKDAFIPTIEDQLLDLSKYVEVHRMQSGYNWFLHNEIKSCSNNEENICKTKYDLIIIDGPKNWTIDSSSFFLCDKLLNENGWIIWDDYSWTYADANLRRDITDGISHRSLSKEEQSIPHIKEIFHLLVIQHQNYSNFIIQDDSDWVWANKVKLNSIKKIKYVHSETIHHFLIRIIKKIILKIRKNF</sequence>